<dbReference type="Proteomes" id="UP000268265">
    <property type="component" value="Segment"/>
</dbReference>
<organism evidence="1 2">
    <name type="scientific">Fly associated circular virus 4</name>
    <dbReference type="NCBI Taxonomy" id="2293284"/>
    <lineage>
        <taxon>Viruses</taxon>
        <taxon>Monodnaviria</taxon>
        <taxon>Shotokuvirae</taxon>
        <taxon>Cressdnaviricota</taxon>
        <taxon>Arfiviricetes</taxon>
        <taxon>Cremevirales</taxon>
        <taxon>Smacoviridae</taxon>
        <taxon>Porprismacovirus</taxon>
        <taxon>Porprismacovirus flas1</taxon>
    </lineage>
</organism>
<dbReference type="EMBL" id="MH545525">
    <property type="protein sequence ID" value="AXL65912.1"/>
    <property type="molecule type" value="Genomic_DNA"/>
</dbReference>
<evidence type="ECO:0000313" key="2">
    <source>
        <dbReference type="Proteomes" id="UP000268265"/>
    </source>
</evidence>
<dbReference type="GeneID" id="41702540"/>
<sequence length="332" mass="36384">MFVQVSETYDLSTQIGKMGFVAIHTPDLQLIKKMWKGLLMNHRYYKFQSCDLAMACASMLPADPLQVGVESGEIAPQDMFNSILYRAVSNDSYNTILNRIQNKYQSPVSGVDKNSVISDNSDSLADVDQFDLYYGLLAEPSGWRKAMPQNGLQMSNLYPMVFQLVSNVGNNTGANTGSAFSLSKLNSMFSSPGLGDDQASAGGVVQYAMFRGPSMRMPRIPTFGISSTSSEIIGDDVTAIGEFQSTPITYVACIVLPPAKLNVLYYRLKVTWTIEFSEPYPATEIANYTSIANIGNQSYGSDYDAQSNFMSVKTSSVDAKDANVQKIMESGR</sequence>
<dbReference type="InterPro" id="IPR057000">
    <property type="entry name" value="Smaco_capsid"/>
</dbReference>
<keyword evidence="2" id="KW-1185">Reference proteome</keyword>
<dbReference type="Pfam" id="PF23784">
    <property type="entry name" value="Smaco_capsid"/>
    <property type="match status" value="1"/>
</dbReference>
<reference evidence="1 2" key="1">
    <citation type="journal article" date="2018" name="PeerJ">
        <title>Virus discovery in all three major lineages of terrestrial arthropods highlights the diversity of single-stranded DNA viruses associated with invertebrates.</title>
        <authorList>
            <person name="Rosario K."/>
            <person name="Mettel K.A."/>
            <person name="Benner B.E."/>
            <person name="Johnson R."/>
            <person name="Scott C."/>
            <person name="Yusseff-Vanegas S.Z."/>
            <person name="Baker C.C."/>
            <person name="Cassill D.L."/>
            <person name="Storer C."/>
            <person name="Varsani A."/>
            <person name="Breitbart M."/>
        </authorList>
    </citation>
    <scope>NUCLEOTIDE SEQUENCE [LARGE SCALE GENOMIC DNA]</scope>
    <source>
        <strain evidence="1">DR_I1035_D2</strain>
    </source>
</reference>
<dbReference type="RefSeq" id="YP_009551393.1">
    <property type="nucleotide sequence ID" value="NC_040336.1"/>
</dbReference>
<accession>A0A346BPB5</accession>
<name>A0A346BPB5_9VIRU</name>
<evidence type="ECO:0000313" key="1">
    <source>
        <dbReference type="EMBL" id="AXL65912.1"/>
    </source>
</evidence>
<proteinExistence type="predicted"/>
<protein>
    <submittedName>
        <fullName evidence="1">Putative capsid protein</fullName>
    </submittedName>
</protein>
<dbReference type="KEGG" id="vg:41702540"/>